<dbReference type="OrthoDB" id="9797568at2"/>
<evidence type="ECO:0000313" key="2">
    <source>
        <dbReference type="EMBL" id="KGF43435.1"/>
    </source>
</evidence>
<dbReference type="PANTHER" id="PTHR37298:SF1">
    <property type="entry name" value="UPF0111 PROTEIN YKAA"/>
    <property type="match status" value="1"/>
</dbReference>
<protein>
    <recommendedName>
        <fullName evidence="4">Phosphate transport regulator</fullName>
    </recommendedName>
</protein>
<dbReference type="Gene3D" id="1.20.58.220">
    <property type="entry name" value="Phosphate transport system protein phou homolog 2, domain 2"/>
    <property type="match status" value="1"/>
</dbReference>
<comment type="caution">
    <text evidence="2">The sequence shown here is derived from an EMBL/GenBank/DDBJ whole genome shotgun (WGS) entry which is preliminary data.</text>
</comment>
<dbReference type="InterPro" id="IPR018445">
    <property type="entry name" value="Put_Phosphate_transp_reg"/>
</dbReference>
<dbReference type="InterPro" id="IPR052912">
    <property type="entry name" value="UPF0111_domain"/>
</dbReference>
<evidence type="ECO:0000256" key="1">
    <source>
        <dbReference type="ARBA" id="ARBA00008591"/>
    </source>
</evidence>
<dbReference type="Proteomes" id="UP000029525">
    <property type="component" value="Unassembled WGS sequence"/>
</dbReference>
<dbReference type="RefSeq" id="WP_036868396.1">
    <property type="nucleotide sequence ID" value="NZ_JRNQ01000088.1"/>
</dbReference>
<gene>
    <name evidence="2" type="ORF">HMPREF0647_10100</name>
</gene>
<reference evidence="2 3" key="1">
    <citation type="submission" date="2014-07" db="EMBL/GenBank/DDBJ databases">
        <authorList>
            <person name="McCorrison J."/>
            <person name="Sanka R."/>
            <person name="Torralba M."/>
            <person name="Gillis M."/>
            <person name="Haft D.H."/>
            <person name="Methe B."/>
            <person name="Sutton G."/>
            <person name="Nelson K.E."/>
        </authorList>
    </citation>
    <scope>NUCLEOTIDE SEQUENCE [LARGE SCALE GENOMIC DNA]</scope>
    <source>
        <strain evidence="2 3">DNF00320</strain>
    </source>
</reference>
<name>A0A096A907_9BACT</name>
<dbReference type="InterPro" id="IPR038078">
    <property type="entry name" value="PhoU-like_sf"/>
</dbReference>
<accession>A0A096A907</accession>
<proteinExistence type="inferred from homology"/>
<dbReference type="EMBL" id="JRNQ01000088">
    <property type="protein sequence ID" value="KGF43435.1"/>
    <property type="molecule type" value="Genomic_DNA"/>
</dbReference>
<evidence type="ECO:0008006" key="4">
    <source>
        <dbReference type="Google" id="ProtNLM"/>
    </source>
</evidence>
<comment type="similarity">
    <text evidence="1">Belongs to the UPF0111 family.</text>
</comment>
<dbReference type="PANTHER" id="PTHR37298">
    <property type="entry name" value="UPF0111 PROTEIN YKAA"/>
    <property type="match status" value="1"/>
</dbReference>
<sequence>MQNSILSRFTPKEPKFVDFLKQVSAISIEAASLLGEALKTKTQEERLDYFHKIKDKEHEADVIANQIFEALESCFITPFDREDISELSNRLDDVVDYINGSSKRMAIYNPYKVHPAIIKLSDLVIAGVRAIDKGINMLATLRSDKKALKEIVNSLHALENDADEVYEMAIREVFAQEKNAIELMKTKELLSELEKTTDAIEHVGKILKTIIVKYA</sequence>
<dbReference type="Pfam" id="PF01865">
    <property type="entry name" value="PhoU_div"/>
    <property type="match status" value="1"/>
</dbReference>
<evidence type="ECO:0000313" key="3">
    <source>
        <dbReference type="Proteomes" id="UP000029525"/>
    </source>
</evidence>
<organism evidence="2 3">
    <name type="scientific">Prevotella bivia DNF00320</name>
    <dbReference type="NCBI Taxonomy" id="1401068"/>
    <lineage>
        <taxon>Bacteria</taxon>
        <taxon>Pseudomonadati</taxon>
        <taxon>Bacteroidota</taxon>
        <taxon>Bacteroidia</taxon>
        <taxon>Bacteroidales</taxon>
        <taxon>Prevotellaceae</taxon>
        <taxon>Prevotella</taxon>
    </lineage>
</organism>
<dbReference type="AlphaFoldDB" id="A0A096A907"/>